<dbReference type="AlphaFoldDB" id="A0A1L7I9T1"/>
<dbReference type="EMBL" id="CP016359">
    <property type="protein sequence ID" value="APU70339.1"/>
    <property type="molecule type" value="Genomic_DNA"/>
</dbReference>
<dbReference type="KEGG" id="gfl:GRFL_3615"/>
<sequence>MKLLLILFGLFAVLPSYSQLSIQSNDQAEHFLYVRDRELFVQKELRLAQTNTSSLQAALYLRKDAQLLQGEKKDNENIGNGNISVFQTGTSNAYQYNYWGMPVRIPPNLQFLFNDFVAEPLDKITSRKATLIFQLDGKSIPLSISSKWLYKFSGKTYSSWEFLGNDFNLKSGEGFSMKGVNGNNFSEIEGQPINPGSAQIYNFLGMPNDGEIDLEIEKDQVILLGNPYPSALDLNKFLLENTATTGIAYFWDSSKSLNSHYLKDYEGGYGMYSPGANLYLPPAFIRFSDYSFTGETGKFVARRFAPIAQGFMVIGKKTGKIIFKNSQRVYQKPDALLSQFKAPSEDIPSLILNIETDSTYIRQLGLAFRSDSSIEEDHAMDAEMFDEKPNEIAWSISGKNYAINVRPMLDQELIPLNIYLKEAAELQFSISELRNFNPDRIFIYDSREGLYYSIKTGYYKMRLDAGEYLDRFYLSFLEKSPVEPEPLISPASEKLYKPKNVLLNSLEIFQNNLEEQLEIKMLYEANLQMLRLYTINGRLVSLKEFLGQEKEFQLATGNLSTGVYIVKVNTSDAKEITKKIEIRN</sequence>
<evidence type="ECO:0000313" key="3">
    <source>
        <dbReference type="Proteomes" id="UP000186230"/>
    </source>
</evidence>
<evidence type="ECO:0000256" key="1">
    <source>
        <dbReference type="ARBA" id="ARBA00022729"/>
    </source>
</evidence>
<protein>
    <submittedName>
        <fullName evidence="2">Uncharacterized protein</fullName>
    </submittedName>
</protein>
<dbReference type="InterPro" id="IPR026444">
    <property type="entry name" value="Secre_tail"/>
</dbReference>
<proteinExistence type="predicted"/>
<dbReference type="Pfam" id="PF18962">
    <property type="entry name" value="Por_Secre_tail"/>
    <property type="match status" value="1"/>
</dbReference>
<reference evidence="2 3" key="1">
    <citation type="submission" date="2016-07" db="EMBL/GenBank/DDBJ databases">
        <title>Multi-omics approach to identify versatile polysaccharide utilization systems of a marine flavobacterium Gramella flava.</title>
        <authorList>
            <person name="Tang K."/>
        </authorList>
    </citation>
    <scope>NUCLEOTIDE SEQUENCE [LARGE SCALE GENOMIC DNA]</scope>
    <source>
        <strain evidence="2 3">JLT2011</strain>
    </source>
</reference>
<keyword evidence="3" id="KW-1185">Reference proteome</keyword>
<name>A0A1L7I9T1_9FLAO</name>
<evidence type="ECO:0000313" key="2">
    <source>
        <dbReference type="EMBL" id="APU70339.1"/>
    </source>
</evidence>
<accession>A0A1L7I9T1</accession>
<dbReference type="NCBIfam" id="TIGR04183">
    <property type="entry name" value="Por_Secre_tail"/>
    <property type="match status" value="1"/>
</dbReference>
<gene>
    <name evidence="2" type="ORF">GRFL_3615</name>
</gene>
<dbReference type="STRING" id="1229726.GRFL_3615"/>
<keyword evidence="1" id="KW-0732">Signal</keyword>
<dbReference type="Proteomes" id="UP000186230">
    <property type="component" value="Chromosome"/>
</dbReference>
<dbReference type="RefSeq" id="WP_158091649.1">
    <property type="nucleotide sequence ID" value="NZ_AMRU01000022.1"/>
</dbReference>
<organism evidence="2 3">
    <name type="scientific">Christiangramia flava JLT2011</name>
    <dbReference type="NCBI Taxonomy" id="1229726"/>
    <lineage>
        <taxon>Bacteria</taxon>
        <taxon>Pseudomonadati</taxon>
        <taxon>Bacteroidota</taxon>
        <taxon>Flavobacteriia</taxon>
        <taxon>Flavobacteriales</taxon>
        <taxon>Flavobacteriaceae</taxon>
        <taxon>Christiangramia</taxon>
    </lineage>
</organism>